<organism evidence="2 3">
    <name type="scientific">Ephemerocybe angulata</name>
    <dbReference type="NCBI Taxonomy" id="980116"/>
    <lineage>
        <taxon>Eukaryota</taxon>
        <taxon>Fungi</taxon>
        <taxon>Dikarya</taxon>
        <taxon>Basidiomycota</taxon>
        <taxon>Agaricomycotina</taxon>
        <taxon>Agaricomycetes</taxon>
        <taxon>Agaricomycetidae</taxon>
        <taxon>Agaricales</taxon>
        <taxon>Agaricineae</taxon>
        <taxon>Psathyrellaceae</taxon>
        <taxon>Ephemerocybe</taxon>
    </lineage>
</organism>
<dbReference type="PANTHER" id="PTHR37592:SF1">
    <property type="match status" value="1"/>
</dbReference>
<sequence length="202" mass="20974">MMLANRRAKPLHHCAIALSLGALAAPHEEIARRQTTACFLKGTTALPAEVANGVAALAKAVTCSAGNSVTGVPAVSSGGIAFSSIDFQKSTKSPLGFALETFKAPTNPSTANLATLQDQLNDYLAVEAGIRSLSSTNSALLTSVKSVKFFIQYQIARVRTAQGEKLGAADTVEHQLGKVTKNAIKATAAEIAQVNALAKQLK</sequence>
<dbReference type="AlphaFoldDB" id="A0A8H6I2X8"/>
<reference evidence="2 3" key="1">
    <citation type="submission" date="2020-07" db="EMBL/GenBank/DDBJ databases">
        <title>Comparative genomics of pyrophilous fungi reveals a link between fire events and developmental genes.</title>
        <authorList>
            <consortium name="DOE Joint Genome Institute"/>
            <person name="Steindorff A.S."/>
            <person name="Carver A."/>
            <person name="Calhoun S."/>
            <person name="Stillman K."/>
            <person name="Liu H."/>
            <person name="Lipzen A."/>
            <person name="Pangilinan J."/>
            <person name="Labutti K."/>
            <person name="Bruns T.D."/>
            <person name="Grigoriev I.V."/>
        </authorList>
    </citation>
    <scope>NUCLEOTIDE SEQUENCE [LARGE SCALE GENOMIC DNA]</scope>
    <source>
        <strain evidence="2 3">CBS 144469</strain>
    </source>
</reference>
<protein>
    <recommendedName>
        <fullName evidence="1">DUF7143 domain-containing protein</fullName>
    </recommendedName>
</protein>
<name>A0A8H6I2X8_9AGAR</name>
<comment type="caution">
    <text evidence="2">The sequence shown here is derived from an EMBL/GenBank/DDBJ whole genome shotgun (WGS) entry which is preliminary data.</text>
</comment>
<evidence type="ECO:0000313" key="3">
    <source>
        <dbReference type="Proteomes" id="UP000521943"/>
    </source>
</evidence>
<dbReference type="Proteomes" id="UP000521943">
    <property type="component" value="Unassembled WGS sequence"/>
</dbReference>
<accession>A0A8H6I2X8</accession>
<dbReference type="EMBL" id="JACGCI010000026">
    <property type="protein sequence ID" value="KAF6756406.1"/>
    <property type="molecule type" value="Genomic_DNA"/>
</dbReference>
<dbReference type="OrthoDB" id="2497581at2759"/>
<evidence type="ECO:0000313" key="2">
    <source>
        <dbReference type="EMBL" id="KAF6756406.1"/>
    </source>
</evidence>
<feature type="domain" description="DUF7143" evidence="1">
    <location>
        <begin position="41"/>
        <end position="201"/>
    </location>
</feature>
<dbReference type="Pfam" id="PF23631">
    <property type="entry name" value="DUF7143"/>
    <property type="match status" value="1"/>
</dbReference>
<dbReference type="PANTHER" id="PTHR37592">
    <property type="match status" value="1"/>
</dbReference>
<keyword evidence="3" id="KW-1185">Reference proteome</keyword>
<gene>
    <name evidence="2" type="ORF">DFP72DRAFT_1169012</name>
</gene>
<proteinExistence type="predicted"/>
<evidence type="ECO:0000259" key="1">
    <source>
        <dbReference type="Pfam" id="PF23631"/>
    </source>
</evidence>
<dbReference type="InterPro" id="IPR055567">
    <property type="entry name" value="DUF7143"/>
</dbReference>